<feature type="compositionally biased region" description="Polar residues" evidence="1">
    <location>
        <begin position="69"/>
        <end position="82"/>
    </location>
</feature>
<feature type="compositionally biased region" description="Low complexity" evidence="1">
    <location>
        <begin position="1"/>
        <end position="11"/>
    </location>
</feature>
<sequence>MSQPSPISSSPRQVEEYLPLDQNEIPPDAVELQTRPILETSNPNSGQTPSQPTQGGEHQITVLGDQVGHSPTSSIHSTSQKIQPEYPPTAVFVHSSPAARERYSRASEDSVAHGPDGNRDEYGSLALDPLTDQKKNANMSTAGSVAPNQTVRSPVVSMLLTAQSKEEASTDRPDAISIGSVSAHSTQAKAAEIHPHVTELEFQTREKLASGQIFDQSGKANKNPEKLFGISKYQSSTGESFGLVCKQ</sequence>
<keyword evidence="3" id="KW-1185">Reference proteome</keyword>
<dbReference type="Proteomes" id="UP000053593">
    <property type="component" value="Unassembled WGS sequence"/>
</dbReference>
<reference evidence="2 3" key="1">
    <citation type="submission" date="2014-04" db="EMBL/GenBank/DDBJ databases">
        <title>Evolutionary Origins and Diversification of the Mycorrhizal Mutualists.</title>
        <authorList>
            <consortium name="DOE Joint Genome Institute"/>
            <consortium name="Mycorrhizal Genomics Consortium"/>
            <person name="Kohler A."/>
            <person name="Kuo A."/>
            <person name="Nagy L.G."/>
            <person name="Floudas D."/>
            <person name="Copeland A."/>
            <person name="Barry K.W."/>
            <person name="Cichocki N."/>
            <person name="Veneault-Fourrey C."/>
            <person name="LaButti K."/>
            <person name="Lindquist E.A."/>
            <person name="Lipzen A."/>
            <person name="Lundell T."/>
            <person name="Morin E."/>
            <person name="Murat C."/>
            <person name="Riley R."/>
            <person name="Ohm R."/>
            <person name="Sun H."/>
            <person name="Tunlid A."/>
            <person name="Henrissat B."/>
            <person name="Grigoriev I.V."/>
            <person name="Hibbett D.S."/>
            <person name="Martin F."/>
        </authorList>
    </citation>
    <scope>NUCLEOTIDE SEQUENCE [LARGE SCALE GENOMIC DNA]</scope>
    <source>
        <strain evidence="2 3">FD-317 M1</strain>
    </source>
</reference>
<proteinExistence type="predicted"/>
<evidence type="ECO:0000313" key="3">
    <source>
        <dbReference type="Proteomes" id="UP000053593"/>
    </source>
</evidence>
<dbReference type="EMBL" id="KN834776">
    <property type="protein sequence ID" value="KIK60247.1"/>
    <property type="molecule type" value="Genomic_DNA"/>
</dbReference>
<organism evidence="2 3">
    <name type="scientific">Collybiopsis luxurians FD-317 M1</name>
    <dbReference type="NCBI Taxonomy" id="944289"/>
    <lineage>
        <taxon>Eukaryota</taxon>
        <taxon>Fungi</taxon>
        <taxon>Dikarya</taxon>
        <taxon>Basidiomycota</taxon>
        <taxon>Agaricomycotina</taxon>
        <taxon>Agaricomycetes</taxon>
        <taxon>Agaricomycetidae</taxon>
        <taxon>Agaricales</taxon>
        <taxon>Marasmiineae</taxon>
        <taxon>Omphalotaceae</taxon>
        <taxon>Collybiopsis</taxon>
        <taxon>Collybiopsis luxurians</taxon>
    </lineage>
</organism>
<accession>A0A0D0CNF0</accession>
<feature type="compositionally biased region" description="Polar residues" evidence="1">
    <location>
        <begin position="39"/>
        <end position="56"/>
    </location>
</feature>
<gene>
    <name evidence="2" type="ORF">GYMLUDRAFT_59708</name>
</gene>
<feature type="compositionally biased region" description="Polar residues" evidence="1">
    <location>
        <begin position="136"/>
        <end position="150"/>
    </location>
</feature>
<dbReference type="HOGENOM" id="CLU_1124656_0_0_1"/>
<feature type="region of interest" description="Disordered" evidence="1">
    <location>
        <begin position="1"/>
        <end position="150"/>
    </location>
</feature>
<dbReference type="AlphaFoldDB" id="A0A0D0CNF0"/>
<evidence type="ECO:0000313" key="2">
    <source>
        <dbReference type="EMBL" id="KIK60247.1"/>
    </source>
</evidence>
<protein>
    <submittedName>
        <fullName evidence="2">Unplaced genomic scaffold GYMLUscaffold_28, whole genome shotgun sequence</fullName>
    </submittedName>
</protein>
<name>A0A0D0CNF0_9AGAR</name>
<feature type="compositionally biased region" description="Basic and acidic residues" evidence="1">
    <location>
        <begin position="99"/>
        <end position="122"/>
    </location>
</feature>
<evidence type="ECO:0000256" key="1">
    <source>
        <dbReference type="SAM" id="MobiDB-lite"/>
    </source>
</evidence>